<feature type="transmembrane region" description="Helical" evidence="1">
    <location>
        <begin position="20"/>
        <end position="44"/>
    </location>
</feature>
<organism evidence="2 3">
    <name type="scientific">Lactiplantibacillus brownii</name>
    <dbReference type="NCBI Taxonomy" id="3069269"/>
    <lineage>
        <taxon>Bacteria</taxon>
        <taxon>Bacillati</taxon>
        <taxon>Bacillota</taxon>
        <taxon>Bacilli</taxon>
        <taxon>Lactobacillales</taxon>
        <taxon>Lactobacillaceae</taxon>
        <taxon>Lactiplantibacillus</taxon>
    </lineage>
</organism>
<keyword evidence="3" id="KW-1185">Reference proteome</keyword>
<dbReference type="Proteomes" id="UP001227831">
    <property type="component" value="Unassembled WGS sequence"/>
</dbReference>
<evidence type="ECO:0000313" key="3">
    <source>
        <dbReference type="Proteomes" id="UP001227831"/>
    </source>
</evidence>
<evidence type="ECO:0000313" key="2">
    <source>
        <dbReference type="EMBL" id="MDQ7938090.1"/>
    </source>
</evidence>
<keyword evidence="1" id="KW-0472">Membrane</keyword>
<name>A0ABU1ACP8_9LACO</name>
<comment type="caution">
    <text evidence="2">The sequence shown here is derived from an EMBL/GenBank/DDBJ whole genome shotgun (WGS) entry which is preliminary data.</text>
</comment>
<sequence>MYLYPDYFVLHVSDYLMVDRLITLIVVEILMFVAAVIPEGFMALKIEAYQKKGIEPIMTPKSSRACIVKLYCLAVLGSFDILLILAQVFTLPISIFRWHFIFSLFAVLALVLSYLEFSDWLNAKNELCLKTLSNDQENILKRYTHIKAVTVLNRNLTKIPIFLLLYDYLTDFPKLQHFIFN</sequence>
<evidence type="ECO:0008006" key="4">
    <source>
        <dbReference type="Google" id="ProtNLM"/>
    </source>
</evidence>
<protein>
    <recommendedName>
        <fullName evidence="4">Integral membrane protein</fullName>
    </recommendedName>
</protein>
<feature type="transmembrane region" description="Helical" evidence="1">
    <location>
        <begin position="65"/>
        <end position="89"/>
    </location>
</feature>
<keyword evidence="1" id="KW-0812">Transmembrane</keyword>
<evidence type="ECO:0000256" key="1">
    <source>
        <dbReference type="SAM" id="Phobius"/>
    </source>
</evidence>
<dbReference type="RefSeq" id="WP_308703790.1">
    <property type="nucleotide sequence ID" value="NZ_AP027463.1"/>
</dbReference>
<proteinExistence type="predicted"/>
<gene>
    <name evidence="2" type="ORF">RA086_10760</name>
</gene>
<reference evidence="2 3" key="1">
    <citation type="journal article" date="2023" name="Int. J. Syst. Evol. Microbiol.">
        <title>Lactiplantibacillus brownii sp. nov., a novel psychrotolerant species isolated from sauerkraut.</title>
        <authorList>
            <person name="Heng Y.C."/>
            <person name="Silvaraju S."/>
            <person name="Lee J.K.Y."/>
            <person name="Kittelmann S."/>
        </authorList>
    </citation>
    <scope>NUCLEOTIDE SEQUENCE [LARGE SCALE GENOMIC DNA]</scope>
    <source>
        <strain evidence="2 3">WILCCON 0030</strain>
    </source>
</reference>
<feature type="transmembrane region" description="Helical" evidence="1">
    <location>
        <begin position="95"/>
        <end position="115"/>
    </location>
</feature>
<accession>A0ABU1ACP8</accession>
<keyword evidence="1" id="KW-1133">Transmembrane helix</keyword>
<dbReference type="EMBL" id="JAVCWF010000001">
    <property type="protein sequence ID" value="MDQ7938090.1"/>
    <property type="molecule type" value="Genomic_DNA"/>
</dbReference>